<dbReference type="AlphaFoldDB" id="Q9SY42"/>
<reference evidence="3" key="1">
    <citation type="submission" date="1998-06" db="EMBL/GenBank/DDBJ databases">
        <title>BAC T5L23 from chromosome IV, position 19 cM.</title>
        <authorList>
            <person name="Zhong J."/>
            <person name="Ma P."/>
            <person name="Parnell L.D."/>
            <person name="Chen C.-N."/>
            <person name="Chen E.Y."/>
        </authorList>
    </citation>
    <scope>NUCLEOTIDE SEQUENCE</scope>
</reference>
<evidence type="ECO:0000313" key="3">
    <source>
        <dbReference type="EMBL" id="AAD15320.1"/>
    </source>
</evidence>
<dbReference type="InterPro" id="IPR012340">
    <property type="entry name" value="NA-bd_OB-fold"/>
</dbReference>
<dbReference type="Pfam" id="PF02721">
    <property type="entry name" value="DUF223"/>
    <property type="match status" value="1"/>
</dbReference>
<organism evidence="3">
    <name type="scientific">Arabidopsis thaliana</name>
    <name type="common">Mouse-ear cress</name>
    <dbReference type="NCBI Taxonomy" id="3702"/>
    <lineage>
        <taxon>Eukaryota</taxon>
        <taxon>Viridiplantae</taxon>
        <taxon>Streptophyta</taxon>
        <taxon>Embryophyta</taxon>
        <taxon>Tracheophyta</taxon>
        <taxon>Spermatophyta</taxon>
        <taxon>Magnoliopsida</taxon>
        <taxon>eudicotyledons</taxon>
        <taxon>Gunneridae</taxon>
        <taxon>Pentapetalae</taxon>
        <taxon>rosids</taxon>
        <taxon>malvids</taxon>
        <taxon>Brassicales</taxon>
        <taxon>Brassicaceae</taxon>
        <taxon>Camelineae</taxon>
        <taxon>Arabidopsis</taxon>
    </lineage>
</organism>
<evidence type="ECO:0000313" key="4">
    <source>
        <dbReference type="EMBL" id="CAB77849.1"/>
    </source>
</evidence>
<dbReference type="SUPFAM" id="SSF50249">
    <property type="entry name" value="Nucleic acid-binding proteins"/>
    <property type="match status" value="3"/>
</dbReference>
<keyword evidence="1" id="KW-0472">Membrane</keyword>
<reference key="2">
    <citation type="journal article" date="1999" name="Nature">
        <title>Sequence and analysis of chromosome 4 of the plant Arabidopsis thaliana.</title>
        <authorList>
            <consortium name="EU"/>
            <consortium name="CSHL and WU Arabidopsis Sequencing Project"/>
            <person name="Mayer K."/>
            <person name="Schuller C."/>
            <person name="Wambutt R."/>
            <person name="Murphy G."/>
            <person name="Volckaert G."/>
            <person name="Pohl T."/>
            <person name="Dusterhoft A."/>
            <person name="Stiekema W."/>
            <person name="Entian K.D."/>
            <person name="Terryn N."/>
            <person name="Harris B."/>
            <person name="Ansorge W."/>
            <person name="Brandt P."/>
            <person name="Grivell L."/>
            <person name="Rieger M."/>
            <person name="Weichselgartner M."/>
            <person name="de Simone V."/>
            <person name="Obermaier B."/>
            <person name="Mache R."/>
            <person name="Muller M."/>
            <person name="Kreis M."/>
            <person name="Delseny M."/>
            <person name="Puigdomenech P."/>
            <person name="Watson M."/>
            <person name="Schmidtheini T."/>
            <person name="Reichert B."/>
            <person name="Portatelle D."/>
            <person name="Perez-Alonso M."/>
            <person name="Boutry M."/>
            <person name="Bancroft I."/>
            <person name="Vos P."/>
            <person name="Hoheisel J."/>
            <person name="Zimmermann W."/>
            <person name="Wedler H."/>
            <person name="Ridley P."/>
            <person name="Langham S.A."/>
            <person name="McCullagh B."/>
            <person name="Bilham L."/>
            <person name="Robben J."/>
            <person name="Van der Schueren J."/>
            <person name="Grymonprez B."/>
            <person name="Chuang Y.J."/>
            <person name="Vandenbussche F."/>
            <person name="Braeken M."/>
            <person name="Weltjens I."/>
            <person name="Voet M."/>
            <person name="Bastiaens I."/>
            <person name="Aert R."/>
            <person name="Defoor E."/>
            <person name="Weitzenegger T."/>
            <person name="Bothe G."/>
            <person name="Ramsperger U."/>
            <person name="Hilbert H."/>
            <person name="Braun M."/>
            <person name="Holzer E."/>
            <person name="Brandt A."/>
            <person name="Peters S."/>
            <person name="van Staveren M."/>
            <person name="Dirske W."/>
            <person name="Mooijman P."/>
            <person name="Klein Lankhorst R."/>
            <person name="Rose M."/>
            <person name="Hauf J."/>
            <person name="Kotter P."/>
            <person name="Berneiser S."/>
            <person name="Hempel S."/>
            <person name="Feldpausch M."/>
            <person name="Lamberth S."/>
            <person name="Van den Daele H."/>
            <person name="De Keyser A."/>
            <person name="Buysshaert C."/>
            <person name="Gielen J."/>
            <person name="Villarroel R."/>
            <person name="De Clercq R."/>
            <person name="Van Montagu M."/>
            <person name="Rogers J."/>
            <person name="Cronin A."/>
            <person name="Quail M."/>
            <person name="Bray-Allen S."/>
            <person name="Clark L."/>
            <person name="Doggett J."/>
            <person name="Hall S."/>
            <person name="Kay M."/>
            <person name="Lennard N."/>
            <person name="McLay K."/>
            <person name="Mayes R."/>
            <person name="Pettett A."/>
            <person name="Rajandream M.A."/>
            <person name="Lyne M."/>
            <person name="Benes V."/>
            <person name="Rechmann S."/>
            <person name="Borkova D."/>
            <person name="Blocker H."/>
            <person name="Scharfe M."/>
            <person name="Grimm M."/>
            <person name="Lohnert T.H."/>
            <person name="Dose S."/>
            <person name="de Haan M."/>
            <person name="Maarse A."/>
            <person name="Schafer M."/>
            <person name="Muller-Auer S."/>
            <person name="Gabel C."/>
            <person name="Fuchs M."/>
            <person name="Fartmann B."/>
            <person name="Granderath K."/>
            <person name="Dauner D."/>
            <person name="Herzl A."/>
            <person name="Neumann S."/>
            <person name="Argiriou A."/>
            <person name="Vitale D."/>
            <person name="Liguori R."/>
            <person name="Piravandi E."/>
            <person name="Massenet O."/>
            <person name="Quigley F."/>
            <person name="Clabauld G."/>
            <person name="Mundlein A."/>
            <person name="Felber R."/>
            <person name="Schnabl S."/>
            <person name="Hiller R."/>
            <person name="Schmidt W."/>
            <person name="Lecharny A."/>
            <person name="Aubourg S."/>
            <person name="Chefdor F."/>
            <person name="Cooke R."/>
            <person name="Berger C."/>
            <person name="Montfort A."/>
            <person name="Casacuberta E."/>
            <person name="Gibbons T."/>
            <person name="Weber N."/>
            <person name="Vandenbol M."/>
            <person name="Bargues M."/>
            <person name="Terol J."/>
            <person name="Torres A."/>
            <person name="Perez-Perez A."/>
            <person name="Purnelle B."/>
            <person name="Bent E."/>
            <person name="Johnson S."/>
            <person name="Tacon D."/>
            <person name="Jesse T."/>
            <person name="Heijnen L."/>
            <person name="Schwarz S."/>
            <person name="Scholler P."/>
            <person name="Heber S."/>
            <person name="Francs P."/>
            <person name="Bielke C."/>
            <person name="Frishman D."/>
            <person name="Haase D."/>
            <person name="Lemcke K."/>
            <person name="Mewes H.W."/>
            <person name="Stocker S."/>
            <person name="Zaccaria P."/>
            <person name="Bevan M."/>
            <person name="Wilson R.K."/>
            <person name="de la Bastide M."/>
            <person name="Habermann K."/>
            <person name="Parnell L."/>
            <person name="Dedhia N."/>
            <person name="Gnoj L."/>
            <person name="Schutz K."/>
            <person name="Huang E."/>
            <person name="Spiegel L."/>
            <person name="Sehkon M."/>
            <person name="Murray J."/>
            <person name="Sheet P."/>
            <person name="Cordes M."/>
            <person name="Abu-Threideh J."/>
            <person name="Stoneking T."/>
            <person name="Kalicki J."/>
            <person name="Graves T."/>
            <person name="Harmon G."/>
            <person name="Edwards J."/>
            <person name="Latreille P."/>
            <person name="Courtney L."/>
            <person name="Cloud J."/>
            <person name="Abbott A."/>
            <person name="Scott K."/>
            <person name="Johnson D."/>
            <person name="Minx P."/>
            <person name="Bentley D."/>
            <person name="Fulton B."/>
            <person name="Miller N."/>
            <person name="Greco T."/>
            <person name="Kemp K."/>
            <person name="Kramer J."/>
            <person name="Fulton L."/>
            <person name="Mardis E."/>
            <person name="Dante M."/>
            <person name="Pepin K."/>
            <person name="Hillier L."/>
            <person name="Nelson J."/>
            <person name="Spieth J."/>
            <person name="Ryan E."/>
            <person name="Andrews S."/>
            <person name="Geisel C."/>
            <person name="Layman D."/>
            <person name="Du H."/>
            <person name="Ali J."/>
            <person name="Berghoff A."/>
            <person name="Jones K."/>
            <person name="Drone K."/>
            <person name="Cotton M."/>
            <person name="Joshu C."/>
            <person name="Antonoiu B."/>
            <person name="Zidanic M."/>
            <person name="Strong C."/>
            <person name="Sun H."/>
            <person name="Lamar B."/>
            <person name="Yordan C."/>
            <person name="Ma P."/>
            <person name="Zhong J."/>
            <person name="Preston R."/>
            <person name="Vil D."/>
            <person name="Shekher M."/>
            <person name="Matero A."/>
            <person name="Shah R."/>
            <person name="Swaby I.K."/>
            <person name="O'Shaughnessy A."/>
            <person name="Rodriguez M."/>
            <person name="Hoffmann J."/>
            <person name="Till S."/>
            <person name="Granat S."/>
            <person name="Shohdy N."/>
            <person name="Hasegawa A."/>
            <person name="Hameed A."/>
            <person name="Lodhi M."/>
            <person name="Johnson A."/>
            <person name="Chen E."/>
            <person name="Marra M."/>
            <person name="Martienssen R."/>
            <person name="McCombie W.R."/>
        </authorList>
    </citation>
    <scope>NUCLEOTIDE SEQUENCE [LARGE SCALE GENOMIC DNA]</scope>
    <source>
        <strain>cv. Columbia</strain>
    </source>
</reference>
<dbReference type="Gene3D" id="2.40.50.140">
    <property type="entry name" value="Nucleic acid-binding proteins"/>
    <property type="match status" value="2"/>
</dbReference>
<name>Q9SY42_ARATH</name>
<protein>
    <submittedName>
        <fullName evidence="4">Uncharacterized protein AT4g03640</fullName>
    </submittedName>
    <submittedName>
        <fullName evidence="3">Uncharacterized protein T5L23.14</fullName>
    </submittedName>
</protein>
<dbReference type="InterPro" id="IPR003871">
    <property type="entry name" value="RFA1B/D_OB_1st"/>
</dbReference>
<keyword evidence="1" id="KW-0812">Transmembrane</keyword>
<proteinExistence type="predicted"/>
<gene>
    <name evidence="3" type="primary">T5L23.14</name>
    <name evidence="4" type="ordered locus">At4g03640</name>
</gene>
<accession>Q9SY42</accession>
<keyword evidence="1" id="KW-1133">Transmembrane helix</keyword>
<sequence length="330" mass="37807">MDNTLRTPFLSIFGTIGSFVCSGFATRATWTTLSRTWLSPPYKNAWRIQVKLLHVWRQYFVKAGESIEMILVDEVGDKMSAAVRREQIKKFKRCLTEGVWKIITTVTLNPTSGHDTRLACTLWRKYAEIVDQACQKSTDGIVVCLIRYAKINLYNDNRSVSNSFDVSQVFVDSTLAELSLFKERFWLHLHIMDQTGEARCMLFDSHVNDILGTTVPELLNGLFDEIEDPTDLPDVINGLKGKLFQFLLCMQRENIFGGYDSFTVAIFYTGNIDDDIVFEDSDAYVDPSSIVSIDQVCLITLNNSNHLYLYFMVVLLKYVLYFHIGFPYAH</sequence>
<evidence type="ECO:0000256" key="1">
    <source>
        <dbReference type="SAM" id="Phobius"/>
    </source>
</evidence>
<dbReference type="CDD" id="cd04476">
    <property type="entry name" value="RPA1_DBD_C"/>
    <property type="match status" value="1"/>
</dbReference>
<dbReference type="EMBL" id="AL161497">
    <property type="protein sequence ID" value="CAB77849.1"/>
    <property type="molecule type" value="Genomic_DNA"/>
</dbReference>
<dbReference type="PIR" id="B85046">
    <property type="entry name" value="B85046"/>
</dbReference>
<dbReference type="EMBL" id="AC005142">
    <property type="protein sequence ID" value="AAD15320.1"/>
    <property type="molecule type" value="Genomic_DNA"/>
</dbReference>
<reference evidence="4" key="5">
    <citation type="submission" date="2000-03" db="EMBL/GenBank/DDBJ databases">
        <authorList>
            <person name="Zhong J."/>
            <person name="Ma P."/>
            <person name="Parnell L.D."/>
            <person name="Chen C.N."/>
            <person name="Chen E.Y."/>
            <person name="Mewes H.W."/>
            <person name="Lemcke K."/>
            <person name="Mayer K.F.X."/>
        </authorList>
    </citation>
    <scope>NUCLEOTIDE SEQUENCE</scope>
</reference>
<feature type="transmembrane region" description="Helical" evidence="1">
    <location>
        <begin position="307"/>
        <end position="329"/>
    </location>
</feature>
<evidence type="ECO:0000259" key="2">
    <source>
        <dbReference type="Pfam" id="PF02721"/>
    </source>
</evidence>
<reference evidence="4" key="4">
    <citation type="submission" date="2000-03" db="EMBL/GenBank/DDBJ databases">
        <authorList>
            <person name="EU Arabidopsis sequencing project"/>
        </authorList>
    </citation>
    <scope>NUCLEOTIDE SEQUENCE</scope>
</reference>
<reference evidence="3" key="3">
    <citation type="submission" date="1999-02" db="EMBL/GenBank/DDBJ databases">
        <authorList>
            <person name="Parnell L.D."/>
            <person name="Chen E.Y."/>
        </authorList>
    </citation>
    <scope>NUCLEOTIDE SEQUENCE</scope>
</reference>
<feature type="domain" description="Replication protein A 70 kDa DNA-binding subunit B/D first OB fold" evidence="2">
    <location>
        <begin position="41"/>
        <end position="113"/>
    </location>
</feature>
<dbReference type="CDD" id="cd04480">
    <property type="entry name" value="RPA1_DBD_A_like"/>
    <property type="match status" value="1"/>
</dbReference>
<dbReference type="CDD" id="cd04481">
    <property type="entry name" value="RPA1_DBD_B_like"/>
    <property type="match status" value="1"/>
</dbReference>
<dbReference type="InterPro" id="IPR047192">
    <property type="entry name" value="Euk_RPA1_DBD_C"/>
</dbReference>